<protein>
    <submittedName>
        <fullName evidence="2">Uncharacterized protein</fullName>
    </submittedName>
</protein>
<feature type="transmembrane region" description="Helical" evidence="1">
    <location>
        <begin position="234"/>
        <end position="253"/>
    </location>
</feature>
<dbReference type="AlphaFoldDB" id="U2LFM3"/>
<feature type="transmembrane region" description="Helical" evidence="1">
    <location>
        <begin position="107"/>
        <end position="126"/>
    </location>
</feature>
<dbReference type="Proteomes" id="UP000016646">
    <property type="component" value="Unassembled WGS sequence"/>
</dbReference>
<keyword evidence="1" id="KW-1133">Transmembrane helix</keyword>
<dbReference type="RefSeq" id="WP_021330669.1">
    <property type="nucleotide sequence ID" value="NZ_AUZJ01000043.1"/>
</dbReference>
<feature type="transmembrane region" description="Helical" evidence="1">
    <location>
        <begin position="29"/>
        <end position="53"/>
    </location>
</feature>
<keyword evidence="5" id="KW-1185">Reference proteome</keyword>
<comment type="caution">
    <text evidence="2">The sequence shown here is derived from an EMBL/GenBank/DDBJ whole genome shotgun (WGS) entry which is preliminary data.</text>
</comment>
<evidence type="ECO:0000313" key="2">
    <source>
        <dbReference type="EMBL" id="ERF60270.1"/>
    </source>
</evidence>
<accession>U2LFM3</accession>
<gene>
    <name evidence="3" type="ORF">HMPREF0860_2561</name>
    <name evidence="2" type="ORF">HMPREF1325_2556</name>
</gene>
<dbReference type="STRING" id="1125725.HMPREF1325_2556"/>
<sequence length="340" mass="37141">MPATSISWFSGNFFGTGGNSMAESVKKSLLLIPAYIGITACCIVVGELAYMVYFNTAHLVAGRPIELVNAYALARGFFIVVPVVIVLSPLFLSLYRIRHSGGGFLPVAVYIILCAATWIVLFPLFIEFKWKAEPTLPPASKNSPTAGYFRPYSGGIAYLLHDAPAPETAVVLNSTGDENAVCLSQIDTSVMEAESAPFADILIRETVPSFPVWIGSGIDMIELHAEQAWRSGHFAWLGFLSFAIALCSTYAVSFCSDWRLVGILYLLIMDGGVLSFNLLYHSEYFERLRQAAVPLAKTFPFFVRLGDPLLICINIGSAILCIAVGCLAAVVRAKRFKRNR</sequence>
<evidence type="ECO:0000256" key="1">
    <source>
        <dbReference type="SAM" id="Phobius"/>
    </source>
</evidence>
<dbReference type="eggNOG" id="ENOG5031DKX">
    <property type="taxonomic scope" value="Bacteria"/>
</dbReference>
<name>U2LFM3_TRESO</name>
<evidence type="ECO:0000313" key="3">
    <source>
        <dbReference type="EMBL" id="ERK03071.1"/>
    </source>
</evidence>
<proteinExistence type="predicted"/>
<keyword evidence="1" id="KW-0472">Membrane</keyword>
<keyword evidence="1" id="KW-0812">Transmembrane</keyword>
<evidence type="ECO:0000313" key="4">
    <source>
        <dbReference type="Proteomes" id="UP000016412"/>
    </source>
</evidence>
<feature type="transmembrane region" description="Helical" evidence="1">
    <location>
        <begin position="260"/>
        <end position="280"/>
    </location>
</feature>
<dbReference type="EMBL" id="AUZJ01000043">
    <property type="protein sequence ID" value="ERF60270.1"/>
    <property type="molecule type" value="Genomic_DNA"/>
</dbReference>
<feature type="transmembrane region" description="Helical" evidence="1">
    <location>
        <begin position="308"/>
        <end position="331"/>
    </location>
</feature>
<dbReference type="Proteomes" id="UP000016412">
    <property type="component" value="Unassembled WGS sequence"/>
</dbReference>
<dbReference type="EMBL" id="AVQI01000045">
    <property type="protein sequence ID" value="ERK03071.1"/>
    <property type="molecule type" value="Genomic_DNA"/>
</dbReference>
<dbReference type="PATRIC" id="fig|1125725.3.peg.1731"/>
<reference evidence="4 5" key="1">
    <citation type="submission" date="2013-08" db="EMBL/GenBank/DDBJ databases">
        <authorList>
            <person name="Durkin A.S."/>
            <person name="Haft D.R."/>
            <person name="McCorrison J."/>
            <person name="Torralba M."/>
            <person name="Gillis M."/>
            <person name="Haft D.H."/>
            <person name="Methe B."/>
            <person name="Sutton G."/>
            <person name="Nelson K.E."/>
        </authorList>
    </citation>
    <scope>NUCLEOTIDE SEQUENCE [LARGE SCALE GENOMIC DNA]</scope>
    <source>
        <strain evidence="3 5">ATCC 35536</strain>
        <strain evidence="2 4">VPI DR56BR1116</strain>
    </source>
</reference>
<evidence type="ECO:0000313" key="5">
    <source>
        <dbReference type="Proteomes" id="UP000016646"/>
    </source>
</evidence>
<organism evidence="2 4">
    <name type="scientific">Treponema socranskii subsp. socranskii VPI DR56BR1116 = ATCC 35536</name>
    <dbReference type="NCBI Taxonomy" id="1125725"/>
    <lineage>
        <taxon>Bacteria</taxon>
        <taxon>Pseudomonadati</taxon>
        <taxon>Spirochaetota</taxon>
        <taxon>Spirochaetia</taxon>
        <taxon>Spirochaetales</taxon>
        <taxon>Treponemataceae</taxon>
        <taxon>Treponema</taxon>
    </lineage>
</organism>
<feature type="transmembrane region" description="Helical" evidence="1">
    <location>
        <begin position="73"/>
        <end position="95"/>
    </location>
</feature>